<dbReference type="EMBL" id="JANPWB010000009">
    <property type="protein sequence ID" value="KAJ1151592.1"/>
    <property type="molecule type" value="Genomic_DNA"/>
</dbReference>
<evidence type="ECO:0000313" key="1">
    <source>
        <dbReference type="EMBL" id="KAJ1151592.1"/>
    </source>
</evidence>
<gene>
    <name evidence="1" type="ORF">NDU88_004372</name>
</gene>
<dbReference type="Proteomes" id="UP001066276">
    <property type="component" value="Chromosome 5"/>
</dbReference>
<proteinExistence type="predicted"/>
<evidence type="ECO:0000313" key="2">
    <source>
        <dbReference type="Proteomes" id="UP001066276"/>
    </source>
</evidence>
<keyword evidence="2" id="KW-1185">Reference proteome</keyword>
<organism evidence="1 2">
    <name type="scientific">Pleurodeles waltl</name>
    <name type="common">Iberian ribbed newt</name>
    <dbReference type="NCBI Taxonomy" id="8319"/>
    <lineage>
        <taxon>Eukaryota</taxon>
        <taxon>Metazoa</taxon>
        <taxon>Chordata</taxon>
        <taxon>Craniata</taxon>
        <taxon>Vertebrata</taxon>
        <taxon>Euteleostomi</taxon>
        <taxon>Amphibia</taxon>
        <taxon>Batrachia</taxon>
        <taxon>Caudata</taxon>
        <taxon>Salamandroidea</taxon>
        <taxon>Salamandridae</taxon>
        <taxon>Pleurodelinae</taxon>
        <taxon>Pleurodeles</taxon>
    </lineage>
</organism>
<protein>
    <submittedName>
        <fullName evidence="1">Uncharacterized protein</fullName>
    </submittedName>
</protein>
<reference evidence="1" key="1">
    <citation type="journal article" date="2022" name="bioRxiv">
        <title>Sequencing and chromosome-scale assembly of the giantPleurodeles waltlgenome.</title>
        <authorList>
            <person name="Brown T."/>
            <person name="Elewa A."/>
            <person name="Iarovenko S."/>
            <person name="Subramanian E."/>
            <person name="Araus A.J."/>
            <person name="Petzold A."/>
            <person name="Susuki M."/>
            <person name="Suzuki K.-i.T."/>
            <person name="Hayashi T."/>
            <person name="Toyoda A."/>
            <person name="Oliveira C."/>
            <person name="Osipova E."/>
            <person name="Leigh N.D."/>
            <person name="Simon A."/>
            <person name="Yun M.H."/>
        </authorList>
    </citation>
    <scope>NUCLEOTIDE SEQUENCE</scope>
    <source>
        <strain evidence="1">20211129_DDA</strain>
        <tissue evidence="1">Liver</tissue>
    </source>
</reference>
<name>A0AAV7RIY8_PLEWA</name>
<sequence>MCQHLLSEKSGCLLQPPERQLQLQLQLPTGEEAGDCCSGGMSLPSLCGTLAALMVGALHDPAVAGTTVPGDVVAEVLGSDLESLALGEGWGRR</sequence>
<comment type="caution">
    <text evidence="1">The sequence shown here is derived from an EMBL/GenBank/DDBJ whole genome shotgun (WGS) entry which is preliminary data.</text>
</comment>
<accession>A0AAV7RIY8</accession>
<dbReference type="AlphaFoldDB" id="A0AAV7RIY8"/>